<proteinExistence type="predicted"/>
<dbReference type="EMBL" id="JANPWB010000005">
    <property type="protein sequence ID" value="KAJ1186885.1"/>
    <property type="molecule type" value="Genomic_DNA"/>
</dbReference>
<dbReference type="AlphaFoldDB" id="A0AAV7UEX2"/>
<organism evidence="1 2">
    <name type="scientific">Pleurodeles waltl</name>
    <name type="common">Iberian ribbed newt</name>
    <dbReference type="NCBI Taxonomy" id="8319"/>
    <lineage>
        <taxon>Eukaryota</taxon>
        <taxon>Metazoa</taxon>
        <taxon>Chordata</taxon>
        <taxon>Craniata</taxon>
        <taxon>Vertebrata</taxon>
        <taxon>Euteleostomi</taxon>
        <taxon>Amphibia</taxon>
        <taxon>Batrachia</taxon>
        <taxon>Caudata</taxon>
        <taxon>Salamandroidea</taxon>
        <taxon>Salamandridae</taxon>
        <taxon>Pleurodelinae</taxon>
        <taxon>Pleurodeles</taxon>
    </lineage>
</organism>
<gene>
    <name evidence="1" type="ORF">NDU88_003665</name>
</gene>
<reference evidence="1" key="1">
    <citation type="journal article" date="2022" name="bioRxiv">
        <title>Sequencing and chromosome-scale assembly of the giantPleurodeles waltlgenome.</title>
        <authorList>
            <person name="Brown T."/>
            <person name="Elewa A."/>
            <person name="Iarovenko S."/>
            <person name="Subramanian E."/>
            <person name="Araus A.J."/>
            <person name="Petzold A."/>
            <person name="Susuki M."/>
            <person name="Suzuki K.-i.T."/>
            <person name="Hayashi T."/>
            <person name="Toyoda A."/>
            <person name="Oliveira C."/>
            <person name="Osipova E."/>
            <person name="Leigh N.D."/>
            <person name="Simon A."/>
            <person name="Yun M.H."/>
        </authorList>
    </citation>
    <scope>NUCLEOTIDE SEQUENCE</scope>
    <source>
        <strain evidence="1">20211129_DDA</strain>
        <tissue evidence="1">Liver</tissue>
    </source>
</reference>
<protein>
    <submittedName>
        <fullName evidence="1">Uncharacterized protein</fullName>
    </submittedName>
</protein>
<sequence>MVAVPGDARVVFLQPGRVASVAVPGCILLGVRLTGFLSFVDPVCCSLSLLPAACRLFVLGLWPRLPVGVAPVRPDRPDVVNGCVVCEEAKNAARGR</sequence>
<evidence type="ECO:0000313" key="1">
    <source>
        <dbReference type="EMBL" id="KAJ1186885.1"/>
    </source>
</evidence>
<comment type="caution">
    <text evidence="1">The sequence shown here is derived from an EMBL/GenBank/DDBJ whole genome shotgun (WGS) entry which is preliminary data.</text>
</comment>
<keyword evidence="2" id="KW-1185">Reference proteome</keyword>
<accession>A0AAV7UEX2</accession>
<name>A0AAV7UEX2_PLEWA</name>
<evidence type="ECO:0000313" key="2">
    <source>
        <dbReference type="Proteomes" id="UP001066276"/>
    </source>
</evidence>
<dbReference type="Proteomes" id="UP001066276">
    <property type="component" value="Chromosome 3_1"/>
</dbReference>